<dbReference type="GO" id="GO:0016020">
    <property type="term" value="C:membrane"/>
    <property type="evidence" value="ECO:0007669"/>
    <property type="project" value="UniProtKB-SubCell"/>
</dbReference>
<proteinExistence type="predicted"/>
<accession>A0AA96F154</accession>
<dbReference type="RefSeq" id="WP_313324343.1">
    <property type="nucleotide sequence ID" value="NZ_CP134878.1"/>
</dbReference>
<keyword evidence="4 5" id="KW-0472">Membrane</keyword>
<name>A0AA96F154_9FLAO</name>
<feature type="transmembrane region" description="Helical" evidence="5">
    <location>
        <begin position="100"/>
        <end position="117"/>
    </location>
</feature>
<evidence type="ECO:0000256" key="5">
    <source>
        <dbReference type="SAM" id="Phobius"/>
    </source>
</evidence>
<dbReference type="EMBL" id="CP134878">
    <property type="protein sequence ID" value="WNM19451.1"/>
    <property type="molecule type" value="Genomic_DNA"/>
</dbReference>
<feature type="transmembrane region" description="Helical" evidence="5">
    <location>
        <begin position="51"/>
        <end position="69"/>
    </location>
</feature>
<evidence type="ECO:0000256" key="4">
    <source>
        <dbReference type="ARBA" id="ARBA00023136"/>
    </source>
</evidence>
<evidence type="ECO:0000256" key="2">
    <source>
        <dbReference type="ARBA" id="ARBA00022692"/>
    </source>
</evidence>
<evidence type="ECO:0000313" key="7">
    <source>
        <dbReference type="EMBL" id="WNM20840.1"/>
    </source>
</evidence>
<dbReference type="KEGG" id="fcj:RN605_09095"/>
<keyword evidence="3 5" id="KW-1133">Transmembrane helix</keyword>
<organism evidence="6">
    <name type="scientific">Flavobacterium capsici</name>
    <dbReference type="NCBI Taxonomy" id="3075618"/>
    <lineage>
        <taxon>Bacteria</taxon>
        <taxon>Pseudomonadati</taxon>
        <taxon>Bacteroidota</taxon>
        <taxon>Flavobacteriia</taxon>
        <taxon>Flavobacteriales</taxon>
        <taxon>Flavobacteriaceae</taxon>
        <taxon>Flavobacterium</taxon>
    </lineage>
</organism>
<dbReference type="Proteomes" id="UP001304515">
    <property type="component" value="Chromosome"/>
</dbReference>
<evidence type="ECO:0000313" key="8">
    <source>
        <dbReference type="Proteomes" id="UP001304515"/>
    </source>
</evidence>
<dbReference type="Pfam" id="PF07681">
    <property type="entry name" value="DoxX"/>
    <property type="match status" value="1"/>
</dbReference>
<feature type="transmembrane region" description="Helical" evidence="5">
    <location>
        <begin position="76"/>
        <end position="94"/>
    </location>
</feature>
<keyword evidence="8" id="KW-1185">Reference proteome</keyword>
<evidence type="ECO:0000256" key="3">
    <source>
        <dbReference type="ARBA" id="ARBA00022989"/>
    </source>
</evidence>
<dbReference type="AlphaFoldDB" id="A0AA96F154"/>
<comment type="subcellular location">
    <subcellularLocation>
        <location evidence="1">Membrane</location>
        <topology evidence="1">Multi-pass membrane protein</topology>
    </subcellularLocation>
</comment>
<reference evidence="6 8" key="1">
    <citation type="submission" date="2023-09" db="EMBL/GenBank/DDBJ databases">
        <title>Flavobacterium sp. a novel bacteria isolate from Pepper rhizosphere.</title>
        <authorList>
            <person name="Peng Y."/>
            <person name="Lee J."/>
        </authorList>
    </citation>
    <scope>NUCLEOTIDE SEQUENCE</scope>
    <source>
        <strain evidence="6">PMR2A8</strain>
        <strain evidence="7 8">PMTSA4</strain>
    </source>
</reference>
<dbReference type="EMBL" id="CP134890">
    <property type="protein sequence ID" value="WNM20840.1"/>
    <property type="molecule type" value="Genomic_DNA"/>
</dbReference>
<dbReference type="InterPro" id="IPR032808">
    <property type="entry name" value="DoxX"/>
</dbReference>
<evidence type="ECO:0000313" key="6">
    <source>
        <dbReference type="EMBL" id="WNM19451.1"/>
    </source>
</evidence>
<evidence type="ECO:0000256" key="1">
    <source>
        <dbReference type="ARBA" id="ARBA00004141"/>
    </source>
</evidence>
<keyword evidence="2 5" id="KW-0812">Transmembrane</keyword>
<protein>
    <submittedName>
        <fullName evidence="6">DoxX family membrane protein</fullName>
    </submittedName>
</protein>
<accession>A0AA96F3S6</accession>
<gene>
    <name evidence="7" type="ORF">RN605_09095</name>
    <name evidence="6" type="ORF">RN608_01925</name>
</gene>
<sequence>MNSMFTKIVRIALGLMLLVFGANKFFQFYKLPLPESDVAQNLIANLEATEYFFLALGIIEIIFGILLLIKKWVPFVLIALFPIAMNILLFHILFSTTNMAFAILVAILDGILIYKYWEKYKPLFE</sequence>